<accession>A0A812SQ05</accession>
<evidence type="ECO:0000313" key="2">
    <source>
        <dbReference type="EMBL" id="CAE7494749.1"/>
    </source>
</evidence>
<dbReference type="Proteomes" id="UP000604046">
    <property type="component" value="Unassembled WGS sequence"/>
</dbReference>
<dbReference type="AlphaFoldDB" id="A0A812SQ05"/>
<comment type="caution">
    <text evidence="2">The sequence shown here is derived from an EMBL/GenBank/DDBJ whole genome shotgun (WGS) entry which is preliminary data.</text>
</comment>
<dbReference type="OrthoDB" id="10369765at2759"/>
<feature type="compositionally biased region" description="Basic and acidic residues" evidence="1">
    <location>
        <begin position="42"/>
        <end position="54"/>
    </location>
</feature>
<reference evidence="2" key="1">
    <citation type="submission" date="2021-02" db="EMBL/GenBank/DDBJ databases">
        <authorList>
            <person name="Dougan E. K."/>
            <person name="Rhodes N."/>
            <person name="Thang M."/>
            <person name="Chan C."/>
        </authorList>
    </citation>
    <scope>NUCLEOTIDE SEQUENCE</scope>
</reference>
<feature type="region of interest" description="Disordered" evidence="1">
    <location>
        <begin position="16"/>
        <end position="54"/>
    </location>
</feature>
<organism evidence="2 3">
    <name type="scientific">Symbiodinium natans</name>
    <dbReference type="NCBI Taxonomy" id="878477"/>
    <lineage>
        <taxon>Eukaryota</taxon>
        <taxon>Sar</taxon>
        <taxon>Alveolata</taxon>
        <taxon>Dinophyceae</taxon>
        <taxon>Suessiales</taxon>
        <taxon>Symbiodiniaceae</taxon>
        <taxon>Symbiodinium</taxon>
    </lineage>
</organism>
<feature type="compositionally biased region" description="Low complexity" evidence="1">
    <location>
        <begin position="85"/>
        <end position="102"/>
    </location>
</feature>
<feature type="compositionally biased region" description="Low complexity" evidence="1">
    <location>
        <begin position="181"/>
        <end position="193"/>
    </location>
</feature>
<dbReference type="EMBL" id="CAJNDS010002485">
    <property type="protein sequence ID" value="CAE7494749.1"/>
    <property type="molecule type" value="Genomic_DNA"/>
</dbReference>
<proteinExistence type="predicted"/>
<sequence length="193" mass="21324">MKQAPVRPVIKVAVKEEKGAAGAAAPKEKKPSRSGKSGWQAWKEKRQIRDNLEESKKDRELVLLRVKLEAAEDRERDFSSGSADPLPLAAPVGPVEAAEPEPTFADQATQATSAVQDQDTQTPDWRYPASYLSGLRVIKARPHYINGSPPRDAPSPHPFARQNRNRAESLSPSARPRRSSSSRWDRSASCSIY</sequence>
<protein>
    <submittedName>
        <fullName evidence="2">Uncharacterized protein</fullName>
    </submittedName>
</protein>
<gene>
    <name evidence="2" type="ORF">SNAT2548_LOCUS27716</name>
</gene>
<feature type="region of interest" description="Disordered" evidence="1">
    <location>
        <begin position="72"/>
        <end position="127"/>
    </location>
</feature>
<keyword evidence="3" id="KW-1185">Reference proteome</keyword>
<evidence type="ECO:0000313" key="3">
    <source>
        <dbReference type="Proteomes" id="UP000604046"/>
    </source>
</evidence>
<feature type="compositionally biased region" description="Polar residues" evidence="1">
    <location>
        <begin position="106"/>
        <end position="123"/>
    </location>
</feature>
<name>A0A812SQ05_9DINO</name>
<evidence type="ECO:0000256" key="1">
    <source>
        <dbReference type="SAM" id="MobiDB-lite"/>
    </source>
</evidence>
<feature type="region of interest" description="Disordered" evidence="1">
    <location>
        <begin position="142"/>
        <end position="193"/>
    </location>
</feature>